<keyword evidence="5" id="KW-0808">Transferase</keyword>
<dbReference type="InterPro" id="IPR036097">
    <property type="entry name" value="HisK_dim/P_sf"/>
</dbReference>
<keyword evidence="4" id="KW-0597">Phosphoprotein</keyword>
<evidence type="ECO:0000256" key="9">
    <source>
        <dbReference type="ARBA" id="ARBA00023012"/>
    </source>
</evidence>
<keyword evidence="10 11" id="KW-0472">Membrane</keyword>
<reference evidence="14 15" key="1">
    <citation type="submission" date="2023-02" db="EMBL/GenBank/DDBJ databases">
        <title>Genome sequence of Novosphingobium humi KACC 19094.</title>
        <authorList>
            <person name="Kim S."/>
            <person name="Heo J."/>
            <person name="Kwon S.-W."/>
        </authorList>
    </citation>
    <scope>NUCLEOTIDE SEQUENCE [LARGE SCALE GENOMIC DNA]</scope>
    <source>
        <strain evidence="14 15">KACC 19094</strain>
    </source>
</reference>
<evidence type="ECO:0000256" key="3">
    <source>
        <dbReference type="ARBA" id="ARBA00012438"/>
    </source>
</evidence>
<keyword evidence="7 14" id="KW-0418">Kinase</keyword>
<feature type="transmembrane region" description="Helical" evidence="11">
    <location>
        <begin position="161"/>
        <end position="185"/>
    </location>
</feature>
<evidence type="ECO:0000313" key="15">
    <source>
        <dbReference type="Proteomes" id="UP001218231"/>
    </source>
</evidence>
<dbReference type="InterPro" id="IPR036890">
    <property type="entry name" value="HATPase_C_sf"/>
</dbReference>
<dbReference type="SMART" id="SM00304">
    <property type="entry name" value="HAMP"/>
    <property type="match status" value="1"/>
</dbReference>
<accession>A0ABY7TYI7</accession>
<evidence type="ECO:0000256" key="7">
    <source>
        <dbReference type="ARBA" id="ARBA00022777"/>
    </source>
</evidence>
<dbReference type="SUPFAM" id="SSF158472">
    <property type="entry name" value="HAMP domain-like"/>
    <property type="match status" value="1"/>
</dbReference>
<comment type="catalytic activity">
    <reaction evidence="1">
        <text>ATP + protein L-histidine = ADP + protein N-phospho-L-histidine.</text>
        <dbReference type="EC" id="2.7.13.3"/>
    </reaction>
</comment>
<keyword evidence="8 11" id="KW-1133">Transmembrane helix</keyword>
<name>A0ABY7TYI7_9SPHN</name>
<evidence type="ECO:0000256" key="10">
    <source>
        <dbReference type="ARBA" id="ARBA00023136"/>
    </source>
</evidence>
<dbReference type="PROSITE" id="PS50885">
    <property type="entry name" value="HAMP"/>
    <property type="match status" value="1"/>
</dbReference>
<feature type="domain" description="Histidine kinase" evidence="12">
    <location>
        <begin position="246"/>
        <end position="452"/>
    </location>
</feature>
<dbReference type="EMBL" id="CP117417">
    <property type="protein sequence ID" value="WCT78337.1"/>
    <property type="molecule type" value="Genomic_DNA"/>
</dbReference>
<dbReference type="Proteomes" id="UP001218231">
    <property type="component" value="Chromosome"/>
</dbReference>
<evidence type="ECO:0000256" key="8">
    <source>
        <dbReference type="ARBA" id="ARBA00022989"/>
    </source>
</evidence>
<evidence type="ECO:0000259" key="13">
    <source>
        <dbReference type="PROSITE" id="PS50885"/>
    </source>
</evidence>
<keyword evidence="15" id="KW-1185">Reference proteome</keyword>
<dbReference type="InterPro" id="IPR050428">
    <property type="entry name" value="TCS_sensor_his_kinase"/>
</dbReference>
<evidence type="ECO:0000256" key="4">
    <source>
        <dbReference type="ARBA" id="ARBA00022553"/>
    </source>
</evidence>
<dbReference type="PANTHER" id="PTHR45436:SF8">
    <property type="entry name" value="HISTIDINE KINASE"/>
    <property type="match status" value="1"/>
</dbReference>
<sequence>MPITRPSLQRPSLRWAELRRTSTFRLMLALGAVFLVAVALLLGVTYRLTQRELITRSDLILASETARLGGATADERADRVQDAIAASTSGLNYFVLIDAQGHKIAGNLDWQGPPPTEVMKEWPAGALAPRPLLTMTSRLPDGQSLIVARDITPAVEFRARILALSLATGAVVVLSAAVAAVALGLGPLRRIGQLRADAKRISAGEFAHRMPVSTRGDELDLVATTMNGMVEEIERLMEQVKGATDAIAHDLRSPLARLRMRLAMISPRPEGVDQAVEDIDALLARFDALLRIAELEAANRRAGFGPLDPMMLMTSAAELYEPLAEEREIEIALSGSYGHQIIGDEALLVEAVGNLLDNAIKFTPHGGRIHLCLIRRGEELAIELADNGPGIARSERDAVLRRFYRGAASRQTPGSGLGLNLVAAIVHLHGFGLELDDAGPGLIVRIRAPEWRSGGV</sequence>
<evidence type="ECO:0000256" key="5">
    <source>
        <dbReference type="ARBA" id="ARBA00022679"/>
    </source>
</evidence>
<dbReference type="PROSITE" id="PS50109">
    <property type="entry name" value="HIS_KIN"/>
    <property type="match status" value="1"/>
</dbReference>
<keyword evidence="6 11" id="KW-0812">Transmembrane</keyword>
<dbReference type="RefSeq" id="WP_273618666.1">
    <property type="nucleotide sequence ID" value="NZ_CP117417.1"/>
</dbReference>
<dbReference type="InterPro" id="IPR003660">
    <property type="entry name" value="HAMP_dom"/>
</dbReference>
<dbReference type="GO" id="GO:0016301">
    <property type="term" value="F:kinase activity"/>
    <property type="evidence" value="ECO:0007669"/>
    <property type="project" value="UniProtKB-KW"/>
</dbReference>
<evidence type="ECO:0000256" key="11">
    <source>
        <dbReference type="SAM" id="Phobius"/>
    </source>
</evidence>
<dbReference type="InterPro" id="IPR005467">
    <property type="entry name" value="His_kinase_dom"/>
</dbReference>
<protein>
    <recommendedName>
        <fullName evidence="3">histidine kinase</fullName>
        <ecNumber evidence="3">2.7.13.3</ecNumber>
    </recommendedName>
</protein>
<feature type="domain" description="HAMP" evidence="13">
    <location>
        <begin position="188"/>
        <end position="238"/>
    </location>
</feature>
<dbReference type="Pfam" id="PF02518">
    <property type="entry name" value="HATPase_c"/>
    <property type="match status" value="1"/>
</dbReference>
<proteinExistence type="predicted"/>
<gene>
    <name evidence="14" type="ORF">PQ457_05025</name>
</gene>
<evidence type="ECO:0000259" key="12">
    <source>
        <dbReference type="PROSITE" id="PS50109"/>
    </source>
</evidence>
<evidence type="ECO:0000313" key="14">
    <source>
        <dbReference type="EMBL" id="WCT78337.1"/>
    </source>
</evidence>
<dbReference type="InterPro" id="IPR003594">
    <property type="entry name" value="HATPase_dom"/>
</dbReference>
<dbReference type="CDD" id="cd06225">
    <property type="entry name" value="HAMP"/>
    <property type="match status" value="1"/>
</dbReference>
<dbReference type="CDD" id="cd00082">
    <property type="entry name" value="HisKA"/>
    <property type="match status" value="1"/>
</dbReference>
<dbReference type="Pfam" id="PF00672">
    <property type="entry name" value="HAMP"/>
    <property type="match status" value="1"/>
</dbReference>
<dbReference type="Gene3D" id="1.10.287.130">
    <property type="match status" value="1"/>
</dbReference>
<dbReference type="EC" id="2.7.13.3" evidence="3"/>
<organism evidence="14 15">
    <name type="scientific">Novosphingobium humi</name>
    <dbReference type="NCBI Taxonomy" id="2282397"/>
    <lineage>
        <taxon>Bacteria</taxon>
        <taxon>Pseudomonadati</taxon>
        <taxon>Pseudomonadota</taxon>
        <taxon>Alphaproteobacteria</taxon>
        <taxon>Sphingomonadales</taxon>
        <taxon>Sphingomonadaceae</taxon>
        <taxon>Novosphingobium</taxon>
    </lineage>
</organism>
<feature type="transmembrane region" description="Helical" evidence="11">
    <location>
        <begin position="24"/>
        <end position="46"/>
    </location>
</feature>
<dbReference type="SMART" id="SM00387">
    <property type="entry name" value="HATPase_c"/>
    <property type="match status" value="1"/>
</dbReference>
<evidence type="ECO:0000256" key="6">
    <source>
        <dbReference type="ARBA" id="ARBA00022692"/>
    </source>
</evidence>
<dbReference type="InterPro" id="IPR003661">
    <property type="entry name" value="HisK_dim/P_dom"/>
</dbReference>
<dbReference type="PANTHER" id="PTHR45436">
    <property type="entry name" value="SENSOR HISTIDINE KINASE YKOH"/>
    <property type="match status" value="1"/>
</dbReference>
<evidence type="ECO:0000256" key="2">
    <source>
        <dbReference type="ARBA" id="ARBA00004370"/>
    </source>
</evidence>
<evidence type="ECO:0000256" key="1">
    <source>
        <dbReference type="ARBA" id="ARBA00000085"/>
    </source>
</evidence>
<dbReference type="PRINTS" id="PR00344">
    <property type="entry name" value="BCTRLSENSOR"/>
</dbReference>
<comment type="subcellular location">
    <subcellularLocation>
        <location evidence="2">Membrane</location>
    </subcellularLocation>
</comment>
<dbReference type="Gene3D" id="3.30.565.10">
    <property type="entry name" value="Histidine kinase-like ATPase, C-terminal domain"/>
    <property type="match status" value="1"/>
</dbReference>
<dbReference type="InterPro" id="IPR004358">
    <property type="entry name" value="Sig_transdc_His_kin-like_C"/>
</dbReference>
<dbReference type="SUPFAM" id="SSF47384">
    <property type="entry name" value="Homodimeric domain of signal transducing histidine kinase"/>
    <property type="match status" value="1"/>
</dbReference>
<keyword evidence="9" id="KW-0902">Two-component regulatory system</keyword>
<dbReference type="SUPFAM" id="SSF55874">
    <property type="entry name" value="ATPase domain of HSP90 chaperone/DNA topoisomerase II/histidine kinase"/>
    <property type="match status" value="1"/>
</dbReference>